<reference evidence="1 2" key="1">
    <citation type="submission" date="2018-06" db="EMBL/GenBank/DDBJ databases">
        <authorList>
            <consortium name="Pathogen Informatics"/>
            <person name="Doyle S."/>
        </authorList>
    </citation>
    <scope>NUCLEOTIDE SEQUENCE [LARGE SCALE GENOMIC DNA]</scope>
    <source>
        <strain evidence="1 2">NCTC11872</strain>
    </source>
</reference>
<dbReference type="GO" id="GO:0004765">
    <property type="term" value="F:shikimate kinase activity"/>
    <property type="evidence" value="ECO:0007669"/>
    <property type="project" value="UniProtKB-EC"/>
</dbReference>
<dbReference type="InterPro" id="IPR031322">
    <property type="entry name" value="Shikimate/glucono_kinase"/>
</dbReference>
<dbReference type="SUPFAM" id="SSF52540">
    <property type="entry name" value="P-loop containing nucleoside triphosphate hydrolases"/>
    <property type="match status" value="1"/>
</dbReference>
<protein>
    <submittedName>
        <fullName evidence="1">Shikimate kinase I</fullName>
        <ecNumber evidence="1">2.7.1.71</ecNumber>
    </submittedName>
</protein>
<dbReference type="Gene3D" id="3.40.50.300">
    <property type="entry name" value="P-loop containing nucleotide triphosphate hydrolases"/>
    <property type="match status" value="1"/>
</dbReference>
<gene>
    <name evidence="1" type="primary">aroK_2</name>
    <name evidence="1" type="ORF">NCTC11872_00876</name>
</gene>
<keyword evidence="1" id="KW-0808">Transferase</keyword>
<proteinExistence type="predicted"/>
<keyword evidence="1" id="KW-0418">Kinase</keyword>
<name>A0A2X1PK41_HAEIF</name>
<dbReference type="Proteomes" id="UP000249936">
    <property type="component" value="Unassembled WGS sequence"/>
</dbReference>
<sequence>MVIVIYLETTVEKQFQRTQRDKKRPLLQDAENPRQVLEDLAKIRNPLYEEIADITLPTDEQNAKIMVNQIVDLIDNMNGLNGAL</sequence>
<dbReference type="EC" id="2.7.1.71" evidence="1"/>
<accession>A0A2X1PK41</accession>
<dbReference type="InterPro" id="IPR027417">
    <property type="entry name" value="P-loop_NTPase"/>
</dbReference>
<evidence type="ECO:0000313" key="2">
    <source>
        <dbReference type="Proteomes" id="UP000249936"/>
    </source>
</evidence>
<organism evidence="1 2">
    <name type="scientific">Haemophilus influenzae</name>
    <dbReference type="NCBI Taxonomy" id="727"/>
    <lineage>
        <taxon>Bacteria</taxon>
        <taxon>Pseudomonadati</taxon>
        <taxon>Pseudomonadota</taxon>
        <taxon>Gammaproteobacteria</taxon>
        <taxon>Pasteurellales</taxon>
        <taxon>Pasteurellaceae</taxon>
        <taxon>Haemophilus</taxon>
    </lineage>
</organism>
<dbReference type="Pfam" id="PF01202">
    <property type="entry name" value="SKI"/>
    <property type="match status" value="1"/>
</dbReference>
<evidence type="ECO:0000313" key="1">
    <source>
        <dbReference type="EMBL" id="SPX41279.1"/>
    </source>
</evidence>
<dbReference type="EMBL" id="UASK01000004">
    <property type="protein sequence ID" value="SPX41279.1"/>
    <property type="molecule type" value="Genomic_DNA"/>
</dbReference>
<dbReference type="AlphaFoldDB" id="A0A2X1PK41"/>